<dbReference type="InParanoid" id="D2I0U4"/>
<dbReference type="Pfam" id="PF11465">
    <property type="entry name" value="Receptor_2B4"/>
    <property type="match status" value="1"/>
</dbReference>
<dbReference type="InterPro" id="IPR013783">
    <property type="entry name" value="Ig-like_fold"/>
</dbReference>
<sequence length="200" mass="22205">AEHVVGLSGHQLLLRPPRPETTHINSVKWKMKHDLTSEASVILTWKNGSGPNYVQRALNDFNNTLNFTTEDLALLIRASQHNHSGLYILEVTDDTGKVKHHHFQVSVFESLLPDHVGTLEVAEEKKVLDGGKCQVSLSCSVSRGGNVSYVWYRGNELIQTPNNLGKLEQEIEVGNLSIVTCNVSNPASWVNHTFTHSCQS</sequence>
<dbReference type="EMBL" id="GL193920">
    <property type="protein sequence ID" value="EFB27747.1"/>
    <property type="molecule type" value="Genomic_DNA"/>
</dbReference>
<dbReference type="InterPro" id="IPR007110">
    <property type="entry name" value="Ig-like_dom"/>
</dbReference>
<evidence type="ECO:0000259" key="5">
    <source>
        <dbReference type="PROSITE" id="PS50835"/>
    </source>
</evidence>
<dbReference type="PANTHER" id="PTHR12080">
    <property type="entry name" value="SIGNALING LYMPHOCYTIC ACTIVATION MOLECULE"/>
    <property type="match status" value="1"/>
</dbReference>
<keyword evidence="3" id="KW-0472">Membrane</keyword>
<evidence type="ECO:0000256" key="4">
    <source>
        <dbReference type="ARBA" id="ARBA00023180"/>
    </source>
</evidence>
<dbReference type="InterPro" id="IPR036179">
    <property type="entry name" value="Ig-like_dom_sf"/>
</dbReference>
<dbReference type="SUPFAM" id="SSF48726">
    <property type="entry name" value="Immunoglobulin"/>
    <property type="match status" value="1"/>
</dbReference>
<keyword evidence="2" id="KW-0732">Signal</keyword>
<accession>D2I0U4</accession>
<dbReference type="InterPro" id="IPR024303">
    <property type="entry name" value="NK_rcpt_2B4_Ig_dom"/>
</dbReference>
<dbReference type="GO" id="GO:0042288">
    <property type="term" value="F:MHC class I protein binding"/>
    <property type="evidence" value="ECO:0007669"/>
    <property type="project" value="TreeGrafter"/>
</dbReference>
<evidence type="ECO:0000256" key="3">
    <source>
        <dbReference type="ARBA" id="ARBA00023136"/>
    </source>
</evidence>
<dbReference type="GO" id="GO:0002323">
    <property type="term" value="P:natural killer cell activation involved in immune response"/>
    <property type="evidence" value="ECO:0007669"/>
    <property type="project" value="TreeGrafter"/>
</dbReference>
<feature type="non-terminal residue" evidence="6">
    <location>
        <position position="1"/>
    </location>
</feature>
<evidence type="ECO:0000256" key="1">
    <source>
        <dbReference type="ARBA" id="ARBA00004370"/>
    </source>
</evidence>
<dbReference type="GO" id="GO:0009897">
    <property type="term" value="C:external side of plasma membrane"/>
    <property type="evidence" value="ECO:0007669"/>
    <property type="project" value="TreeGrafter"/>
</dbReference>
<evidence type="ECO:0000313" key="6">
    <source>
        <dbReference type="EMBL" id="EFB27747.1"/>
    </source>
</evidence>
<proteinExistence type="predicted"/>
<comment type="subcellular location">
    <subcellularLocation>
        <location evidence="1">Membrane</location>
    </subcellularLocation>
</comment>
<dbReference type="InterPro" id="IPR015631">
    <property type="entry name" value="CD2/SLAM_rcpt"/>
</dbReference>
<dbReference type="AlphaFoldDB" id="D2I0U4"/>
<reference evidence="6" key="1">
    <citation type="journal article" date="2010" name="Nature">
        <title>The sequence and de novo assembly of the giant panda genome.</title>
        <authorList>
            <person name="Li R."/>
            <person name="Fan W."/>
            <person name="Tian G."/>
            <person name="Zhu H."/>
            <person name="He L."/>
            <person name="Cai J."/>
            <person name="Huang Q."/>
            <person name="Cai Q."/>
            <person name="Li B."/>
            <person name="Bai Y."/>
            <person name="Zhang Z."/>
            <person name="Zhang Y."/>
            <person name="Wang W."/>
            <person name="Li J."/>
            <person name="Wei F."/>
            <person name="Li H."/>
            <person name="Jian M."/>
            <person name="Li J."/>
            <person name="Zhang Z."/>
            <person name="Nielsen R."/>
            <person name="Li D."/>
            <person name="Gu W."/>
            <person name="Yang Z."/>
            <person name="Xuan Z."/>
            <person name="Ryder O.A."/>
            <person name="Leung F.C."/>
            <person name="Zhou Y."/>
            <person name="Cao J."/>
            <person name="Sun X."/>
            <person name="Fu Y."/>
            <person name="Fang X."/>
            <person name="Guo X."/>
            <person name="Wang B."/>
            <person name="Hou R."/>
            <person name="Shen F."/>
            <person name="Mu B."/>
            <person name="Ni P."/>
            <person name="Lin R."/>
            <person name="Qian W."/>
            <person name="Wang G."/>
            <person name="Yu C."/>
            <person name="Nie W."/>
            <person name="Wang J."/>
            <person name="Wu Z."/>
            <person name="Liang H."/>
            <person name="Min J."/>
            <person name="Wu Q."/>
            <person name="Cheng S."/>
            <person name="Ruan J."/>
            <person name="Wang M."/>
            <person name="Shi Z."/>
            <person name="Wen M."/>
            <person name="Liu B."/>
            <person name="Ren X."/>
            <person name="Zheng H."/>
            <person name="Dong D."/>
            <person name="Cook K."/>
            <person name="Shan G."/>
            <person name="Zhang H."/>
            <person name="Kosiol C."/>
            <person name="Xie X."/>
            <person name="Lu Z."/>
            <person name="Zheng H."/>
            <person name="Li Y."/>
            <person name="Steiner C.C."/>
            <person name="Lam T.T."/>
            <person name="Lin S."/>
            <person name="Zhang Q."/>
            <person name="Li G."/>
            <person name="Tian J."/>
            <person name="Gong T."/>
            <person name="Liu H."/>
            <person name="Zhang D."/>
            <person name="Fang L."/>
            <person name="Ye C."/>
            <person name="Zhang J."/>
            <person name="Hu W."/>
            <person name="Xu A."/>
            <person name="Ren Y."/>
            <person name="Zhang G."/>
            <person name="Bruford M.W."/>
            <person name="Li Q."/>
            <person name="Ma L."/>
            <person name="Guo Y."/>
            <person name="An N."/>
            <person name="Hu Y."/>
            <person name="Zheng Y."/>
            <person name="Shi Y."/>
            <person name="Li Z."/>
            <person name="Liu Q."/>
            <person name="Chen Y."/>
            <person name="Zhao J."/>
            <person name="Qu N."/>
            <person name="Zhao S."/>
            <person name="Tian F."/>
            <person name="Wang X."/>
            <person name="Wang H."/>
            <person name="Xu L."/>
            <person name="Liu X."/>
            <person name="Vinar T."/>
            <person name="Wang Y."/>
            <person name="Lam T.W."/>
            <person name="Yiu S.M."/>
            <person name="Liu S."/>
            <person name="Zhang H."/>
            <person name="Li D."/>
            <person name="Huang Y."/>
            <person name="Wang X."/>
            <person name="Yang G."/>
            <person name="Jiang Z."/>
            <person name="Wang J."/>
            <person name="Qin N."/>
            <person name="Li L."/>
            <person name="Li J."/>
            <person name="Bolund L."/>
            <person name="Kristiansen K."/>
            <person name="Wong G.K."/>
            <person name="Olson M."/>
            <person name="Zhang X."/>
            <person name="Li S."/>
            <person name="Yang H."/>
            <person name="Wang J."/>
            <person name="Wang J."/>
        </authorList>
    </citation>
    <scope>NUCLEOTIDE SEQUENCE [LARGE SCALE GENOMIC DNA]</scope>
</reference>
<name>D2I0U4_AILME</name>
<gene>
    <name evidence="6" type="ORF">PANDA_018848</name>
</gene>
<dbReference type="PANTHER" id="PTHR12080:SF56">
    <property type="entry name" value="NATURAL KILLER CELL RECEPTOR 2B4"/>
    <property type="match status" value="1"/>
</dbReference>
<feature type="non-terminal residue" evidence="6">
    <location>
        <position position="200"/>
    </location>
</feature>
<evidence type="ECO:0000256" key="2">
    <source>
        <dbReference type="ARBA" id="ARBA00022729"/>
    </source>
</evidence>
<feature type="domain" description="Ig-like" evidence="5">
    <location>
        <begin position="113"/>
        <end position="200"/>
    </location>
</feature>
<keyword evidence="4" id="KW-0325">Glycoprotein</keyword>
<dbReference type="Gene3D" id="2.60.40.10">
    <property type="entry name" value="Immunoglobulins"/>
    <property type="match status" value="2"/>
</dbReference>
<protein>
    <recommendedName>
        <fullName evidence="5">Ig-like domain-containing protein</fullName>
    </recommendedName>
</protein>
<organism evidence="6">
    <name type="scientific">Ailuropoda melanoleuca</name>
    <name type="common">Giant panda</name>
    <dbReference type="NCBI Taxonomy" id="9646"/>
    <lineage>
        <taxon>Eukaryota</taxon>
        <taxon>Metazoa</taxon>
        <taxon>Chordata</taxon>
        <taxon>Craniata</taxon>
        <taxon>Vertebrata</taxon>
        <taxon>Euteleostomi</taxon>
        <taxon>Mammalia</taxon>
        <taxon>Eutheria</taxon>
        <taxon>Laurasiatheria</taxon>
        <taxon>Carnivora</taxon>
        <taxon>Caniformia</taxon>
        <taxon>Ursidae</taxon>
        <taxon>Ailuropoda</taxon>
    </lineage>
</organism>
<dbReference type="PROSITE" id="PS50835">
    <property type="entry name" value="IG_LIKE"/>
    <property type="match status" value="1"/>
</dbReference>